<dbReference type="Pfam" id="PF03781">
    <property type="entry name" value="FGE-sulfatase"/>
    <property type="match status" value="1"/>
</dbReference>
<evidence type="ECO:0000259" key="1">
    <source>
        <dbReference type="PROSITE" id="PS50011"/>
    </source>
</evidence>
<dbReference type="InterPro" id="IPR051043">
    <property type="entry name" value="Sulfatase_Mod_Factor_Kinase"/>
</dbReference>
<organism evidence="2 3">
    <name type="scientific">Aerophobetes bacterium</name>
    <dbReference type="NCBI Taxonomy" id="2030807"/>
    <lineage>
        <taxon>Bacteria</taxon>
        <taxon>Candidatus Aerophobota</taxon>
    </lineage>
</organism>
<dbReference type="Gene3D" id="1.10.510.10">
    <property type="entry name" value="Transferase(Phosphotransferase) domain 1"/>
    <property type="match status" value="1"/>
</dbReference>
<dbReference type="EMBL" id="NVUK01000030">
    <property type="protein sequence ID" value="PCI76334.1"/>
    <property type="molecule type" value="Genomic_DNA"/>
</dbReference>
<reference evidence="3" key="1">
    <citation type="submission" date="2017-08" db="EMBL/GenBank/DDBJ databases">
        <title>A dynamic microbial community with high functional redundancy inhabits the cold, oxic subseafloor aquifer.</title>
        <authorList>
            <person name="Tully B.J."/>
            <person name="Wheat C.G."/>
            <person name="Glazer B.T."/>
            <person name="Huber J.A."/>
        </authorList>
    </citation>
    <scope>NUCLEOTIDE SEQUENCE [LARGE SCALE GENOMIC DNA]</scope>
</reference>
<dbReference type="CDD" id="cd14014">
    <property type="entry name" value="STKc_PknB_like"/>
    <property type="match status" value="1"/>
</dbReference>
<dbReference type="GO" id="GO:0005524">
    <property type="term" value="F:ATP binding"/>
    <property type="evidence" value="ECO:0007669"/>
    <property type="project" value="InterPro"/>
</dbReference>
<dbReference type="Gene3D" id="3.90.1580.10">
    <property type="entry name" value="paralog of FGE (formylglycine-generating enzyme)"/>
    <property type="match status" value="1"/>
</dbReference>
<name>A0A2A4X1F9_UNCAE</name>
<keyword evidence="2" id="KW-0808">Transferase</keyword>
<dbReference type="InterPro" id="IPR042095">
    <property type="entry name" value="SUMF_sf"/>
</dbReference>
<dbReference type="InterPro" id="IPR000719">
    <property type="entry name" value="Prot_kinase_dom"/>
</dbReference>
<dbReference type="Pfam" id="PF00069">
    <property type="entry name" value="Pkinase"/>
    <property type="match status" value="1"/>
</dbReference>
<dbReference type="GO" id="GO:0120147">
    <property type="term" value="F:formylglycine-generating oxidase activity"/>
    <property type="evidence" value="ECO:0007669"/>
    <property type="project" value="TreeGrafter"/>
</dbReference>
<dbReference type="InterPro" id="IPR011009">
    <property type="entry name" value="Kinase-like_dom_sf"/>
</dbReference>
<dbReference type="PANTHER" id="PTHR23150:SF19">
    <property type="entry name" value="FORMYLGLYCINE-GENERATING ENZYME"/>
    <property type="match status" value="1"/>
</dbReference>
<evidence type="ECO:0000313" key="3">
    <source>
        <dbReference type="Proteomes" id="UP000218775"/>
    </source>
</evidence>
<accession>A0A2A4X1F9</accession>
<sequence length="675" mass="75511">MEKKTLGDYNIIKQIGQGTLGKVFLAEHRFLKKPFILKVIPEEFSKDRNFIQRFEKQVGSLAALEHPHIVKVHNVSFSDGYYFLVTDCIVDSIGETTNLSQYLSVNKQSFNEAEIFTLLEQIASALTYIHQKSIEGTPLAHRGIKLSNLLVGRGDKGLHVYLSDVGLSSVLGEGTILTRMYRMLFEGIQKQQETGVLNEDKYQICNVDNKQLSRLHASFMQMHAFLAPEQKIVKSKPVSKKADVYAFGVLAYFLLLHCYPEGHFPLPSSFYPDMRYDWDLLIKKTLDPSPDKRPSDLLKLLNRVKNVNFEKGLPPQGASESGALESVKQATLFDMEKSFSAGTGGMGESETARDTLPSSVTLVEKEETLATVDEHMLSGIANLAKKGGVTPFLKPGKIEKPTYDPDPGAIFQIETSVARYIPQEKEIKDVKPLLSEMKVIEGGTSSRGSEGGGRDERPLHQIEVKSFALDAHPVTNEQFVRFLEVMQGEKDANNQDIIRLKETRITRSVGKLTIESGYAKHPVVGVSWYGAVAYAKWVGKRLPTEAEWEVAAHGGNSEALFPTGNSIEKTQANFFSADTTTVMSYPANGYGLYDVAGNVYEWCQDWYSYNYYETTEHEPDNPQGPLQGVYRVLRGGCWKSLKEDLHCSKRHRNNPGTINKTYGFRCAANVQDENT</sequence>
<dbReference type="SUPFAM" id="SSF56436">
    <property type="entry name" value="C-type lectin-like"/>
    <property type="match status" value="1"/>
</dbReference>
<keyword evidence="2" id="KW-0418">Kinase</keyword>
<proteinExistence type="predicted"/>
<dbReference type="InterPro" id="IPR005532">
    <property type="entry name" value="SUMF_dom"/>
</dbReference>
<dbReference type="SUPFAM" id="SSF56112">
    <property type="entry name" value="Protein kinase-like (PK-like)"/>
    <property type="match status" value="1"/>
</dbReference>
<evidence type="ECO:0000313" key="2">
    <source>
        <dbReference type="EMBL" id="PCI76334.1"/>
    </source>
</evidence>
<dbReference type="GO" id="GO:0004674">
    <property type="term" value="F:protein serine/threonine kinase activity"/>
    <property type="evidence" value="ECO:0007669"/>
    <property type="project" value="UniProtKB-KW"/>
</dbReference>
<feature type="domain" description="Protein kinase" evidence="1">
    <location>
        <begin position="9"/>
        <end position="324"/>
    </location>
</feature>
<dbReference type="Gene3D" id="3.30.200.20">
    <property type="entry name" value="Phosphorylase Kinase, domain 1"/>
    <property type="match status" value="1"/>
</dbReference>
<protein>
    <submittedName>
        <fullName evidence="2">Serine/threonine protein kinase</fullName>
    </submittedName>
</protein>
<comment type="caution">
    <text evidence="2">The sequence shown here is derived from an EMBL/GenBank/DDBJ whole genome shotgun (WGS) entry which is preliminary data.</text>
</comment>
<dbReference type="Proteomes" id="UP000218775">
    <property type="component" value="Unassembled WGS sequence"/>
</dbReference>
<dbReference type="PANTHER" id="PTHR23150">
    <property type="entry name" value="SULFATASE MODIFYING FACTOR 1, 2"/>
    <property type="match status" value="1"/>
</dbReference>
<gene>
    <name evidence="2" type="ORF">COB21_04515</name>
</gene>
<dbReference type="InterPro" id="IPR016187">
    <property type="entry name" value="CTDL_fold"/>
</dbReference>
<keyword evidence="2" id="KW-0723">Serine/threonine-protein kinase</keyword>
<dbReference type="AlphaFoldDB" id="A0A2A4X1F9"/>
<dbReference type="PROSITE" id="PS50011">
    <property type="entry name" value="PROTEIN_KINASE_DOM"/>
    <property type="match status" value="1"/>
</dbReference>